<dbReference type="Gene3D" id="1.10.10.10">
    <property type="entry name" value="Winged helix-like DNA-binding domain superfamily/Winged helix DNA-binding domain"/>
    <property type="match status" value="2"/>
</dbReference>
<dbReference type="Proteomes" id="UP000836597">
    <property type="component" value="Chromosome"/>
</dbReference>
<dbReference type="InterPro" id="IPR050661">
    <property type="entry name" value="BglG_antiterminators"/>
</dbReference>
<evidence type="ECO:0000256" key="5">
    <source>
        <dbReference type="ARBA" id="ARBA00023163"/>
    </source>
</evidence>
<feature type="domain" description="PRD" evidence="8">
    <location>
        <begin position="204"/>
        <end position="309"/>
    </location>
</feature>
<dbReference type="EMBL" id="CDGJ01000109">
    <property type="protein sequence ID" value="CEJ08988.1"/>
    <property type="molecule type" value="Genomic_DNA"/>
</dbReference>
<dbReference type="Pfam" id="PF08279">
    <property type="entry name" value="HTH_11"/>
    <property type="match status" value="1"/>
</dbReference>
<dbReference type="InterPro" id="IPR007737">
    <property type="entry name" value="Mga_HTH"/>
</dbReference>
<evidence type="ECO:0000313" key="10">
    <source>
        <dbReference type="EMBL" id="CEJ08988.1"/>
    </source>
</evidence>
<keyword evidence="3" id="KW-0805">Transcription regulation</keyword>
<feature type="domain" description="PTS EIIB type-2" evidence="7">
    <location>
        <begin position="423"/>
        <end position="512"/>
    </location>
</feature>
<dbReference type="Gene3D" id="3.40.50.2300">
    <property type="match status" value="1"/>
</dbReference>
<dbReference type="InterPro" id="IPR036388">
    <property type="entry name" value="WH-like_DNA-bd_sf"/>
</dbReference>
<dbReference type="PANTHER" id="PTHR30185:SF18">
    <property type="entry name" value="TRANSCRIPTIONAL REGULATOR MTLR"/>
    <property type="match status" value="1"/>
</dbReference>
<dbReference type="RefSeq" id="WP_240986310.1">
    <property type="nucleotide sequence ID" value="NZ_CDGJ01000109.1"/>
</dbReference>
<keyword evidence="1 9" id="KW-0808">Transferase</keyword>
<sequence>MIKLSSRQTDLFRKLVDKEKVTVQSFAQENHISVRTVYREIDNINREIALFRVKIVNRGESLALEGNGEQIINLKLNIPGVDSVLKVENRKNLILGELLQGHGPVKTQYFASKFHVSNAAVSYYLKDIKEWLEGKNISLISKPGVGIYIEAEEKAIRQAIIDLLYKNYSADELAGFLQKSFASGDNAAADDMLKHELDARLLNMIDYHTIKIIEKALLDFEEQVDYQIEDRLYIELSIHLALAIRRLLNGERIDLDSKTLADLKKAQEYTYAEMIARFIEKEIPLEIPEAEIGYMTIHLQGVRIGSRVLQVEEQYLATLTAKIIKEASDWFALDFRQDQTLQKDLKTHLLYSLYRLRSGFKIRNPLVERIKEEYARMFDGCRTVLSRVLGEDSGLEVTDDEVGYVTMHFLASQERLKGKSAKIDALLVCASGIGTSRMLVAKLKNVPQLNVVATASVLKIAEAMEKYNPNVILSTIPLQRDDIKVIVINPLFLPEDVRKLERELNVKISFRTEEQGPAPRQEYLDQVRAVKDYGTQVSILTKNVCFAPIHSRQSDEIVTELLLELAGRQLLGEAQVQSLRHTLLDREGMGTIVLPKRNFAIYHCASAEIREPMVAVGRLDKPAQLLNLLGKKEKVTTAFLMLAPAEVRESLEVIGDISAAMIEEGDFVSRINASSGVEECRALLEEALLKKLSQQITRLR</sequence>
<keyword evidence="2" id="KW-0677">Repeat</keyword>
<dbReference type="GO" id="GO:0009401">
    <property type="term" value="P:phosphoenolpyruvate-dependent sugar phosphotransferase system"/>
    <property type="evidence" value="ECO:0007669"/>
    <property type="project" value="InterPro"/>
</dbReference>
<keyword evidence="4" id="KW-0010">Activator</keyword>
<keyword evidence="11" id="KW-1185">Reference proteome</keyword>
<reference evidence="9" key="2">
    <citation type="submission" date="2020-01" db="EMBL/GenBank/DDBJ databases">
        <authorList>
            <person name="Hornung B."/>
        </authorList>
    </citation>
    <scope>NUCLEOTIDE SEQUENCE</scope>
    <source>
        <strain evidence="9">PacBioINE</strain>
    </source>
</reference>
<protein>
    <submittedName>
        <fullName evidence="9">Protein-Npi-phosphohistidine-sugar phosphotransferase</fullName>
        <ecNumber evidence="9 10">2.7.1.69</ecNumber>
    </submittedName>
    <submittedName>
        <fullName evidence="10">Transcriptional regulator MtlR</fullName>
    </submittedName>
</protein>
<evidence type="ECO:0000259" key="6">
    <source>
        <dbReference type="PROSITE" id="PS51094"/>
    </source>
</evidence>
<dbReference type="KEGG" id="aacx:DEACI_3852"/>
<dbReference type="PROSITE" id="PS51372">
    <property type="entry name" value="PRD_2"/>
    <property type="match status" value="2"/>
</dbReference>
<dbReference type="EMBL" id="LR746496">
    <property type="protein sequence ID" value="CAA7603029.1"/>
    <property type="molecule type" value="Genomic_DNA"/>
</dbReference>
<dbReference type="SUPFAM" id="SSF55804">
    <property type="entry name" value="Phoshotransferase/anion transport protein"/>
    <property type="match status" value="1"/>
</dbReference>
<proteinExistence type="predicted"/>
<evidence type="ECO:0000256" key="3">
    <source>
        <dbReference type="ARBA" id="ARBA00023015"/>
    </source>
</evidence>
<dbReference type="CDD" id="cd05568">
    <property type="entry name" value="PTS_IIB_bgl_like"/>
    <property type="match status" value="1"/>
</dbReference>
<dbReference type="Pfam" id="PF00359">
    <property type="entry name" value="PTS_EIIA_2"/>
    <property type="match status" value="1"/>
</dbReference>
<feature type="domain" description="PTS EIIA type-2" evidence="6">
    <location>
        <begin position="538"/>
        <end position="687"/>
    </location>
</feature>
<dbReference type="PROSITE" id="PS51094">
    <property type="entry name" value="PTS_EIIA_TYPE_2"/>
    <property type="match status" value="1"/>
</dbReference>
<dbReference type="InterPro" id="IPR002178">
    <property type="entry name" value="PTS_EIIA_type-2_dom"/>
</dbReference>
<dbReference type="Gene3D" id="3.40.930.10">
    <property type="entry name" value="Mannitol-specific EII, Chain A"/>
    <property type="match status" value="1"/>
</dbReference>
<dbReference type="GO" id="GO:0006355">
    <property type="term" value="P:regulation of DNA-templated transcription"/>
    <property type="evidence" value="ECO:0007669"/>
    <property type="project" value="InterPro"/>
</dbReference>
<dbReference type="Pfam" id="PF05043">
    <property type="entry name" value="Mga"/>
    <property type="match status" value="1"/>
</dbReference>
<organism evidence="9">
    <name type="scientific">Acididesulfobacillus acetoxydans</name>
    <dbReference type="NCBI Taxonomy" id="1561005"/>
    <lineage>
        <taxon>Bacteria</taxon>
        <taxon>Bacillati</taxon>
        <taxon>Bacillota</taxon>
        <taxon>Clostridia</taxon>
        <taxon>Eubacteriales</taxon>
        <taxon>Peptococcaceae</taxon>
        <taxon>Acididesulfobacillus</taxon>
    </lineage>
</organism>
<dbReference type="InterPro" id="IPR016152">
    <property type="entry name" value="PTrfase/Anion_transptr"/>
</dbReference>
<accession>A0A8S0WA05</accession>
<dbReference type="SUPFAM" id="SSF52794">
    <property type="entry name" value="PTS system IIB component-like"/>
    <property type="match status" value="1"/>
</dbReference>
<evidence type="ECO:0000259" key="7">
    <source>
        <dbReference type="PROSITE" id="PS51099"/>
    </source>
</evidence>
<evidence type="ECO:0000256" key="4">
    <source>
        <dbReference type="ARBA" id="ARBA00023159"/>
    </source>
</evidence>
<dbReference type="InterPro" id="IPR013196">
    <property type="entry name" value="HTH_11"/>
</dbReference>
<dbReference type="SUPFAM" id="SSF63520">
    <property type="entry name" value="PTS-regulatory domain, PRD"/>
    <property type="match status" value="2"/>
</dbReference>
<dbReference type="EC" id="2.7.1.69" evidence="9 10"/>
<evidence type="ECO:0000256" key="1">
    <source>
        <dbReference type="ARBA" id="ARBA00022679"/>
    </source>
</evidence>
<dbReference type="Gene3D" id="1.10.1790.10">
    <property type="entry name" value="PRD domain"/>
    <property type="match status" value="2"/>
</dbReference>
<dbReference type="GO" id="GO:0008982">
    <property type="term" value="F:protein-N(PI)-phosphohistidine-sugar phosphotransferase activity"/>
    <property type="evidence" value="ECO:0007669"/>
    <property type="project" value="InterPro"/>
</dbReference>
<dbReference type="InterPro" id="IPR036095">
    <property type="entry name" value="PTS_EIIB-like_sf"/>
</dbReference>
<dbReference type="Proteomes" id="UP001071230">
    <property type="component" value="Unassembled WGS sequence"/>
</dbReference>
<reference evidence="10" key="1">
    <citation type="submission" date="2014-11" db="EMBL/GenBank/DDBJ databases">
        <authorList>
            <person name="Hornung B.V."/>
        </authorList>
    </citation>
    <scope>NUCLEOTIDE SEQUENCE</scope>
    <source>
        <strain evidence="10">INE</strain>
    </source>
</reference>
<dbReference type="PROSITE" id="PS51099">
    <property type="entry name" value="PTS_EIIB_TYPE_2"/>
    <property type="match status" value="1"/>
</dbReference>
<feature type="domain" description="PRD" evidence="8">
    <location>
        <begin position="311"/>
        <end position="419"/>
    </location>
</feature>
<dbReference type="InterPro" id="IPR011608">
    <property type="entry name" value="PRD"/>
</dbReference>
<dbReference type="InterPro" id="IPR036634">
    <property type="entry name" value="PRD_sf"/>
</dbReference>
<name>A0A8S0WA05_9FIRM</name>
<dbReference type="AlphaFoldDB" id="A0A8S0WA05"/>
<dbReference type="InterPro" id="IPR013011">
    <property type="entry name" value="PTS_EIIB_2"/>
</dbReference>
<dbReference type="Pfam" id="PF00874">
    <property type="entry name" value="PRD"/>
    <property type="match status" value="2"/>
</dbReference>
<evidence type="ECO:0000256" key="2">
    <source>
        <dbReference type="ARBA" id="ARBA00022737"/>
    </source>
</evidence>
<evidence type="ECO:0000313" key="11">
    <source>
        <dbReference type="Proteomes" id="UP001071230"/>
    </source>
</evidence>
<keyword evidence="5" id="KW-0804">Transcription</keyword>
<gene>
    <name evidence="10" type="ORF">DEACI_3470</name>
    <name evidence="9" type="ORF">DEACI_3852</name>
</gene>
<dbReference type="PANTHER" id="PTHR30185">
    <property type="entry name" value="CRYPTIC BETA-GLUCOSIDE BGL OPERON ANTITERMINATOR"/>
    <property type="match status" value="1"/>
</dbReference>
<evidence type="ECO:0000259" key="8">
    <source>
        <dbReference type="PROSITE" id="PS51372"/>
    </source>
</evidence>
<evidence type="ECO:0000313" key="9">
    <source>
        <dbReference type="EMBL" id="CAA7603029.1"/>
    </source>
</evidence>